<proteinExistence type="predicted"/>
<feature type="domain" description="Cysteine-rich" evidence="1">
    <location>
        <begin position="180"/>
        <end position="273"/>
    </location>
</feature>
<dbReference type="Proteomes" id="UP001245184">
    <property type="component" value="Unassembled WGS sequence"/>
</dbReference>
<evidence type="ECO:0000313" key="3">
    <source>
        <dbReference type="Proteomes" id="UP001245184"/>
    </source>
</evidence>
<dbReference type="PANTHER" id="PTHR30296">
    <property type="entry name" value="UNCHARACTERIZED PROTEIN YKGE"/>
    <property type="match status" value="1"/>
</dbReference>
<dbReference type="Pfam" id="PF02754">
    <property type="entry name" value="CCG"/>
    <property type="match status" value="2"/>
</dbReference>
<feature type="domain" description="Cysteine-rich" evidence="1">
    <location>
        <begin position="55"/>
        <end position="135"/>
    </location>
</feature>
<dbReference type="EMBL" id="JAVIZN010000002">
    <property type="protein sequence ID" value="MDR6206453.1"/>
    <property type="molecule type" value="Genomic_DNA"/>
</dbReference>
<gene>
    <name evidence="2" type="ORF">QF025_005173</name>
</gene>
<reference evidence="2 3" key="1">
    <citation type="submission" date="2023-08" db="EMBL/GenBank/DDBJ databases">
        <title>Genome sequencing of plant associated microbes to promote plant fitness in Sorghum bicolor and Oryza sativa.</title>
        <authorList>
            <person name="Coleman-Derr D."/>
        </authorList>
    </citation>
    <scope>NUCLEOTIDE SEQUENCE [LARGE SCALE GENOMIC DNA]</scope>
    <source>
        <strain evidence="2 3">SLBN-33</strain>
    </source>
</reference>
<name>A0ABD5CM96_9BURK</name>
<dbReference type="GO" id="GO:0016491">
    <property type="term" value="F:oxidoreductase activity"/>
    <property type="evidence" value="ECO:0007669"/>
    <property type="project" value="UniProtKB-ARBA"/>
</dbReference>
<dbReference type="AlphaFoldDB" id="A0ABD5CM96"/>
<sequence length="299" mass="32692">MGGRGRPSLSARRDLPIDTNRGLPYIFGQTKLTNLANMTAGGVSCRVPSNELMKVALFIPCFIDAFYPEVGIATLELLERFGIEVDYPQEQTCCGQPMANSGAHADAAGAERVFARNFAGYDYIVGPSASCIHHVREHLTAIEQTDEVRNVRAGAYELVEFLHDVVGAREFPWAEFPYRVGLHNSCSALRHLKEASVSEVAGQPFSKPRTLLEGVKGIEFVKPSRPDECCGFGGTFSVTEEPVSVRMGQDKVRDHLNAGAQYIVSGDMSCLMHQQGCAERMKADARFIHIAQVLNGARA</sequence>
<dbReference type="InterPro" id="IPR004017">
    <property type="entry name" value="Cys_rich_dom"/>
</dbReference>
<evidence type="ECO:0000313" key="2">
    <source>
        <dbReference type="EMBL" id="MDR6206453.1"/>
    </source>
</evidence>
<comment type="caution">
    <text evidence="2">The sequence shown here is derived from an EMBL/GenBank/DDBJ whole genome shotgun (WGS) entry which is preliminary data.</text>
</comment>
<evidence type="ECO:0000259" key="1">
    <source>
        <dbReference type="Pfam" id="PF02754"/>
    </source>
</evidence>
<organism evidence="2 3">
    <name type="scientific">Paraburkholderia graminis</name>
    <dbReference type="NCBI Taxonomy" id="60548"/>
    <lineage>
        <taxon>Bacteria</taxon>
        <taxon>Pseudomonadati</taxon>
        <taxon>Pseudomonadota</taxon>
        <taxon>Betaproteobacteria</taxon>
        <taxon>Burkholderiales</taxon>
        <taxon>Burkholderiaceae</taxon>
        <taxon>Paraburkholderia</taxon>
    </lineage>
</organism>
<accession>A0ABD5CM96</accession>
<dbReference type="PANTHER" id="PTHR30296:SF0">
    <property type="entry name" value="LACTATE UTILIZATION PROTEIN A"/>
    <property type="match status" value="1"/>
</dbReference>
<protein>
    <submittedName>
        <fullName evidence="2">L-lactate dehydrogenase complex protein LldE</fullName>
    </submittedName>
</protein>